<organism evidence="1 2">
    <name type="scientific">Polarella glacialis</name>
    <name type="common">Dinoflagellate</name>
    <dbReference type="NCBI Taxonomy" id="89957"/>
    <lineage>
        <taxon>Eukaryota</taxon>
        <taxon>Sar</taxon>
        <taxon>Alveolata</taxon>
        <taxon>Dinophyceae</taxon>
        <taxon>Suessiales</taxon>
        <taxon>Suessiaceae</taxon>
        <taxon>Polarella</taxon>
    </lineage>
</organism>
<dbReference type="Proteomes" id="UP000654075">
    <property type="component" value="Unassembled WGS sequence"/>
</dbReference>
<protein>
    <submittedName>
        <fullName evidence="1">Uncharacterized protein</fullName>
    </submittedName>
</protein>
<proteinExistence type="predicted"/>
<dbReference type="AlphaFoldDB" id="A0A813EXR8"/>
<dbReference type="EMBL" id="CAJNNV010019431">
    <property type="protein sequence ID" value="CAE8606542.1"/>
    <property type="molecule type" value="Genomic_DNA"/>
</dbReference>
<sequence>MADQVHMAKLDALAAEIRKLKVTLKEQGSSSAEINRNQAVLDKVSELQKLKEALAGDDPNRDEAFFSRQKAEREEAQKQKQADSEAQQIQMKAQEEALGSRLPLIQRKIFHLFHHVGSGPTFHYEPPARLNAKDCGFGQGDNPHPPVYVTEKWDGTTMQATSTHVFKRMDSWGKRRDGQDPADRYDLRLLAWRDKEHWRGLDFAGADPRVFEALSPHLDKLASLEEGLCVYFEAVHTDINANFKGLPSFADIRVNPAIPLHRT</sequence>
<comment type="caution">
    <text evidence="1">The sequence shown here is derived from an EMBL/GenBank/DDBJ whole genome shotgun (WGS) entry which is preliminary data.</text>
</comment>
<accession>A0A813EXR8</accession>
<gene>
    <name evidence="1" type="ORF">PGLA1383_LOCUS24523</name>
</gene>
<keyword evidence="2" id="KW-1185">Reference proteome</keyword>
<dbReference type="OrthoDB" id="457899at2759"/>
<evidence type="ECO:0000313" key="1">
    <source>
        <dbReference type="EMBL" id="CAE8606542.1"/>
    </source>
</evidence>
<name>A0A813EXR8_POLGL</name>
<evidence type="ECO:0000313" key="2">
    <source>
        <dbReference type="Proteomes" id="UP000654075"/>
    </source>
</evidence>
<reference evidence="1" key="1">
    <citation type="submission" date="2021-02" db="EMBL/GenBank/DDBJ databases">
        <authorList>
            <person name="Dougan E. K."/>
            <person name="Rhodes N."/>
            <person name="Thang M."/>
            <person name="Chan C."/>
        </authorList>
    </citation>
    <scope>NUCLEOTIDE SEQUENCE</scope>
</reference>